<keyword evidence="1" id="KW-0472">Membrane</keyword>
<comment type="caution">
    <text evidence="2">The sequence shown here is derived from an EMBL/GenBank/DDBJ whole genome shotgun (WGS) entry which is preliminary data.</text>
</comment>
<evidence type="ECO:0000256" key="1">
    <source>
        <dbReference type="SAM" id="Phobius"/>
    </source>
</evidence>
<feature type="transmembrane region" description="Helical" evidence="1">
    <location>
        <begin position="32"/>
        <end position="50"/>
    </location>
</feature>
<protein>
    <submittedName>
        <fullName evidence="2">Uncharacterized protein</fullName>
    </submittedName>
</protein>
<feature type="transmembrane region" description="Helical" evidence="1">
    <location>
        <begin position="92"/>
        <end position="109"/>
    </location>
</feature>
<keyword evidence="3" id="KW-1185">Reference proteome</keyword>
<feature type="transmembrane region" description="Helical" evidence="1">
    <location>
        <begin position="301"/>
        <end position="321"/>
    </location>
</feature>
<evidence type="ECO:0000313" key="3">
    <source>
        <dbReference type="Proteomes" id="UP001235064"/>
    </source>
</evidence>
<feature type="transmembrane region" description="Helical" evidence="1">
    <location>
        <begin position="239"/>
        <end position="260"/>
    </location>
</feature>
<feature type="transmembrane region" description="Helical" evidence="1">
    <location>
        <begin position="272"/>
        <end position="295"/>
    </location>
</feature>
<feature type="transmembrane region" description="Helical" evidence="1">
    <location>
        <begin position="57"/>
        <end position="80"/>
    </location>
</feature>
<keyword evidence="1" id="KW-0812">Transmembrane</keyword>
<feature type="transmembrane region" description="Helical" evidence="1">
    <location>
        <begin position="172"/>
        <end position="193"/>
    </location>
</feature>
<accession>A0ABT7N2D6</accession>
<evidence type="ECO:0000313" key="2">
    <source>
        <dbReference type="EMBL" id="MDL9980859.1"/>
    </source>
</evidence>
<name>A0ABT7N2D6_9MICO</name>
<feature type="transmembrane region" description="Helical" evidence="1">
    <location>
        <begin position="121"/>
        <end position="139"/>
    </location>
</feature>
<dbReference type="RefSeq" id="WP_286289814.1">
    <property type="nucleotide sequence ID" value="NZ_JASXSZ010000005.1"/>
</dbReference>
<feature type="transmembrane region" description="Helical" evidence="1">
    <location>
        <begin position="7"/>
        <end position="26"/>
    </location>
</feature>
<dbReference type="Proteomes" id="UP001235064">
    <property type="component" value="Unassembled WGS sequence"/>
</dbReference>
<keyword evidence="1" id="KW-1133">Transmembrane helix</keyword>
<dbReference type="EMBL" id="JASXSZ010000005">
    <property type="protein sequence ID" value="MDL9980859.1"/>
    <property type="molecule type" value="Genomic_DNA"/>
</dbReference>
<gene>
    <name evidence="2" type="ORF">QSV35_16080</name>
</gene>
<organism evidence="2 3">
    <name type="scientific">Microbacterium candidum</name>
    <dbReference type="NCBI Taxonomy" id="3041922"/>
    <lineage>
        <taxon>Bacteria</taxon>
        <taxon>Bacillati</taxon>
        <taxon>Actinomycetota</taxon>
        <taxon>Actinomycetes</taxon>
        <taxon>Micrococcales</taxon>
        <taxon>Microbacteriaceae</taxon>
        <taxon>Microbacterium</taxon>
    </lineage>
</organism>
<feature type="transmembrane region" description="Helical" evidence="1">
    <location>
        <begin position="205"/>
        <end position="227"/>
    </location>
</feature>
<sequence>MTVRQVWWRVGLWAVVAGCLAVGVWVGSYGEWTMLFGFGAWPVVGAVILSERPRNGVGWYLIGMSVYAALMAPSLVPALMQGLPVWIELTSWAVSSSFWLLVPGIALVFPSGRIQTRLGFATMWIYIVDVTVNTFFALFDPSTLQSPNATGRANPLGIPAFGDIAHVWVSTIQYPAFIAVFVMALLDLILRWRRADATERLQYRWFVFGVSGMVVTILGALLLAIPVPAIMTSPIGRAIPTLALNLPALTIGIAITRHGLYSIGRVISRTVTYAIVLVTLVALYTAIVVGIGTLVPVDNPIPVALATVVAAAVFLPLLRWVQRWIDRRFDRARYDAERVVEAFGAKLQAGIDPETTVPELAAAVDEALRPMSIGVWRRS</sequence>
<reference evidence="2 3" key="1">
    <citation type="submission" date="2023-06" db="EMBL/GenBank/DDBJ databases">
        <title>Microbacterium sp. nov., isolated from a waste landfill.</title>
        <authorList>
            <person name="Wen W."/>
        </authorList>
    </citation>
    <scope>NUCLEOTIDE SEQUENCE [LARGE SCALE GENOMIC DNA]</scope>
    <source>
        <strain evidence="2 3">ASV49</strain>
    </source>
</reference>
<proteinExistence type="predicted"/>